<name>A0A239K8G5_9NOCA</name>
<gene>
    <name evidence="1" type="ORF">SAMN05421642_1101</name>
</gene>
<keyword evidence="2" id="KW-1185">Reference proteome</keyword>
<evidence type="ECO:0000313" key="2">
    <source>
        <dbReference type="Proteomes" id="UP000198327"/>
    </source>
</evidence>
<dbReference type="Proteomes" id="UP000198327">
    <property type="component" value="Unassembled WGS sequence"/>
</dbReference>
<evidence type="ECO:0000313" key="1">
    <source>
        <dbReference type="EMBL" id="SNT14301.1"/>
    </source>
</evidence>
<dbReference type="Gene3D" id="3.30.559.30">
    <property type="entry name" value="Nonribosomal peptide synthetase, condensation domain"/>
    <property type="match status" value="1"/>
</dbReference>
<organism evidence="1 2">
    <name type="scientific">Rhodococcoides kyotonense</name>
    <dbReference type="NCBI Taxonomy" id="398843"/>
    <lineage>
        <taxon>Bacteria</taxon>
        <taxon>Bacillati</taxon>
        <taxon>Actinomycetota</taxon>
        <taxon>Actinomycetes</taxon>
        <taxon>Mycobacteriales</taxon>
        <taxon>Nocardiaceae</taxon>
        <taxon>Rhodococcoides</taxon>
    </lineage>
</organism>
<dbReference type="EMBL" id="FZOW01000010">
    <property type="protein sequence ID" value="SNT14301.1"/>
    <property type="molecule type" value="Genomic_DNA"/>
</dbReference>
<dbReference type="SUPFAM" id="SSF52777">
    <property type="entry name" value="CoA-dependent acyltransferases"/>
    <property type="match status" value="1"/>
</dbReference>
<dbReference type="AlphaFoldDB" id="A0A239K8G5"/>
<reference evidence="2" key="1">
    <citation type="submission" date="2017-06" db="EMBL/GenBank/DDBJ databases">
        <authorList>
            <person name="Varghese N."/>
            <person name="Submissions S."/>
        </authorList>
    </citation>
    <scope>NUCLEOTIDE SEQUENCE [LARGE SCALE GENOMIC DNA]</scope>
    <source>
        <strain evidence="2">JCM 23211</strain>
    </source>
</reference>
<protein>
    <submittedName>
        <fullName evidence="1">Enterobactin synthetase component F</fullName>
    </submittedName>
</protein>
<proteinExistence type="predicted"/>
<sequence>MTGIFAFPFGMPVGARVDRSLNFVPGMTANMLPVYVPAHPLTTFDTLVGSVSTALRQCLPHQRGRFERSSQRA</sequence>
<accession>A0A239K8G5</accession>